<keyword evidence="9" id="KW-0378">Hydrolase</keyword>
<dbReference type="PRINTS" id="PR02086">
    <property type="entry name" value="PUTNUCHARBI1"/>
</dbReference>
<proteinExistence type="inferred from homology"/>
<keyword evidence="6" id="KW-0963">Cytoplasm</keyword>
<comment type="subcellular location">
    <subcellularLocation>
        <location evidence="3">Cytoplasm</location>
    </subcellularLocation>
    <subcellularLocation>
        <location evidence="2">Nucleus</location>
    </subcellularLocation>
</comment>
<protein>
    <recommendedName>
        <fullName evidence="5">Putative nuclease HARBI1</fullName>
    </recommendedName>
    <alternativeName>
        <fullName evidence="11">Harbinger transposase-derived nuclease</fullName>
    </alternativeName>
</protein>
<evidence type="ECO:0000256" key="6">
    <source>
        <dbReference type="ARBA" id="ARBA00022490"/>
    </source>
</evidence>
<gene>
    <name evidence="14" type="ORF">PLOB_00025728</name>
</gene>
<comment type="function">
    <text evidence="12">Transposase-derived protein that may have nuclease activity. Does not have transposase activity.</text>
</comment>
<accession>A0ABN8RTE1</accession>
<sequence length="194" mass="21945">WWKENFRVSRLTFDYICRAVGPVIRRQDTILRAAIPVETRAAVGLWRLATGDSYRSCGLMFRIGKSTAIGVCQDFVQALCQLKDEFIKFPNTTAAVREKIEGFKEKSDFPNVVGAIDGSHIPIKAPMINHEDYFNRKRYYSFVVQGIVDASGAYLSVSTGFPGSMHDARILRLSNFYSLAEDKQILTTPCIDYE</sequence>
<comment type="cofactor">
    <cofactor evidence="1">
        <name>a divalent metal cation</name>
        <dbReference type="ChEBI" id="CHEBI:60240"/>
    </cofactor>
</comment>
<evidence type="ECO:0000256" key="9">
    <source>
        <dbReference type="ARBA" id="ARBA00022801"/>
    </source>
</evidence>
<evidence type="ECO:0000313" key="14">
    <source>
        <dbReference type="EMBL" id="CAH3181595.1"/>
    </source>
</evidence>
<evidence type="ECO:0000256" key="7">
    <source>
        <dbReference type="ARBA" id="ARBA00022722"/>
    </source>
</evidence>
<evidence type="ECO:0000256" key="5">
    <source>
        <dbReference type="ARBA" id="ARBA00015519"/>
    </source>
</evidence>
<dbReference type="PANTHER" id="PTHR22930">
    <property type="match status" value="1"/>
</dbReference>
<name>A0ABN8RTE1_9CNID</name>
<evidence type="ECO:0000313" key="15">
    <source>
        <dbReference type="Proteomes" id="UP001159405"/>
    </source>
</evidence>
<feature type="domain" description="DDE Tnp4" evidence="13">
    <location>
        <begin position="116"/>
        <end position="181"/>
    </location>
</feature>
<reference evidence="14 15" key="1">
    <citation type="submission" date="2022-05" db="EMBL/GenBank/DDBJ databases">
        <authorList>
            <consortium name="Genoscope - CEA"/>
            <person name="William W."/>
        </authorList>
    </citation>
    <scope>NUCLEOTIDE SEQUENCE [LARGE SCALE GENOMIC DNA]</scope>
</reference>
<dbReference type="PANTHER" id="PTHR22930:SF85">
    <property type="entry name" value="GH03217P-RELATED"/>
    <property type="match status" value="1"/>
</dbReference>
<dbReference type="Pfam" id="PF13359">
    <property type="entry name" value="DDE_Tnp_4"/>
    <property type="match status" value="1"/>
</dbReference>
<comment type="similarity">
    <text evidence="4">Belongs to the HARBI1 family.</text>
</comment>
<evidence type="ECO:0000256" key="1">
    <source>
        <dbReference type="ARBA" id="ARBA00001968"/>
    </source>
</evidence>
<keyword evidence="8" id="KW-0479">Metal-binding</keyword>
<dbReference type="EMBL" id="CALNXK010000301">
    <property type="protein sequence ID" value="CAH3181595.1"/>
    <property type="molecule type" value="Genomic_DNA"/>
</dbReference>
<evidence type="ECO:0000256" key="2">
    <source>
        <dbReference type="ARBA" id="ARBA00004123"/>
    </source>
</evidence>
<evidence type="ECO:0000256" key="3">
    <source>
        <dbReference type="ARBA" id="ARBA00004496"/>
    </source>
</evidence>
<keyword evidence="7" id="KW-0540">Nuclease</keyword>
<evidence type="ECO:0000256" key="8">
    <source>
        <dbReference type="ARBA" id="ARBA00022723"/>
    </source>
</evidence>
<evidence type="ECO:0000259" key="13">
    <source>
        <dbReference type="Pfam" id="PF13359"/>
    </source>
</evidence>
<dbReference type="InterPro" id="IPR045249">
    <property type="entry name" value="HARBI1-like"/>
</dbReference>
<feature type="non-terminal residue" evidence="14">
    <location>
        <position position="1"/>
    </location>
</feature>
<evidence type="ECO:0000256" key="10">
    <source>
        <dbReference type="ARBA" id="ARBA00023242"/>
    </source>
</evidence>
<organism evidence="14 15">
    <name type="scientific">Porites lobata</name>
    <dbReference type="NCBI Taxonomy" id="104759"/>
    <lineage>
        <taxon>Eukaryota</taxon>
        <taxon>Metazoa</taxon>
        <taxon>Cnidaria</taxon>
        <taxon>Anthozoa</taxon>
        <taxon>Hexacorallia</taxon>
        <taxon>Scleractinia</taxon>
        <taxon>Fungiina</taxon>
        <taxon>Poritidae</taxon>
        <taxon>Porites</taxon>
    </lineage>
</organism>
<keyword evidence="15" id="KW-1185">Reference proteome</keyword>
<comment type="caution">
    <text evidence="14">The sequence shown here is derived from an EMBL/GenBank/DDBJ whole genome shotgun (WGS) entry which is preliminary data.</text>
</comment>
<dbReference type="InterPro" id="IPR026103">
    <property type="entry name" value="HARBI1_animal"/>
</dbReference>
<dbReference type="Proteomes" id="UP001159405">
    <property type="component" value="Unassembled WGS sequence"/>
</dbReference>
<keyword evidence="10" id="KW-0539">Nucleus</keyword>
<evidence type="ECO:0000256" key="11">
    <source>
        <dbReference type="ARBA" id="ARBA00030126"/>
    </source>
</evidence>
<dbReference type="InterPro" id="IPR027806">
    <property type="entry name" value="HARBI1_dom"/>
</dbReference>
<evidence type="ECO:0000256" key="4">
    <source>
        <dbReference type="ARBA" id="ARBA00006958"/>
    </source>
</evidence>
<evidence type="ECO:0000256" key="12">
    <source>
        <dbReference type="ARBA" id="ARBA00045850"/>
    </source>
</evidence>